<dbReference type="EMBL" id="MVGC01000019">
    <property type="protein sequence ID" value="RJE26558.1"/>
    <property type="molecule type" value="Genomic_DNA"/>
</dbReference>
<keyword evidence="3" id="KW-1185">Reference proteome</keyword>
<dbReference type="AlphaFoldDB" id="A0A3A2ZTR0"/>
<feature type="compositionally biased region" description="Basic and acidic residues" evidence="1">
    <location>
        <begin position="86"/>
        <end position="95"/>
    </location>
</feature>
<comment type="caution">
    <text evidence="2">The sequence shown here is derived from an EMBL/GenBank/DDBJ whole genome shotgun (WGS) entry which is preliminary data.</text>
</comment>
<sequence length="500" mass="54960">MLKLSQLLDAKRRDSSDANTPDSSSLSRQPPQSPLTVPSSAPVSPAVSLFSGKGHTRFSSSVSSLVSSSGHGNSMESISKNPLTGVREEPCGGESGHLDRDYFQHFDDGVLLPEDAYISSFDYVDDYDLTDPDLSIAYSPEERRSDNVSIKGISRISSRISTISTRWKPRRTSDGMDDDGYLSHDPRSRANSTSSVLASPIMSTTTRLEASIPPSPARTIYEDRISESGTRPIDIGKPNSETLDDSIPQATTPLLPPFMGDDPTSADASRVQSPLQSPSVAGTTDEPLGSSITELRLAGIPSPPLSSKPSVTSFRRSRACAVRSPSGEAPPFTLSDPNDEWANKLGHANFTIQPEPYMPESCDLESFQEFRAQWDLARCNFTKHLVRTGEHYGVTSNIYKLTEEKWESINQEWKHHHERILSDLNSNDGDALGLTESHIHPCEQVKVPRLHDNDKFPELGDQEIVGPMKIAPAIDLSGSCRNRSVKRDFLKFFQDLVSRS</sequence>
<protein>
    <recommendedName>
        <fullName evidence="4">Only prolin and serin are matching in the corresponding protein</fullName>
    </recommendedName>
</protein>
<gene>
    <name evidence="2" type="ORF">PHISCL_01070</name>
</gene>
<feature type="region of interest" description="Disordered" evidence="1">
    <location>
        <begin position="1"/>
        <end position="48"/>
    </location>
</feature>
<feature type="compositionally biased region" description="Polar residues" evidence="1">
    <location>
        <begin position="266"/>
        <end position="282"/>
    </location>
</feature>
<evidence type="ECO:0000313" key="2">
    <source>
        <dbReference type="EMBL" id="RJE26558.1"/>
    </source>
</evidence>
<evidence type="ECO:0000313" key="3">
    <source>
        <dbReference type="Proteomes" id="UP000266188"/>
    </source>
</evidence>
<organism evidence="2 3">
    <name type="scientific">Aspergillus sclerotialis</name>
    <dbReference type="NCBI Taxonomy" id="2070753"/>
    <lineage>
        <taxon>Eukaryota</taxon>
        <taxon>Fungi</taxon>
        <taxon>Dikarya</taxon>
        <taxon>Ascomycota</taxon>
        <taxon>Pezizomycotina</taxon>
        <taxon>Eurotiomycetes</taxon>
        <taxon>Eurotiomycetidae</taxon>
        <taxon>Eurotiales</taxon>
        <taxon>Aspergillaceae</taxon>
        <taxon>Aspergillus</taxon>
        <taxon>Aspergillus subgen. Polypaecilum</taxon>
    </lineage>
</organism>
<evidence type="ECO:0000256" key="1">
    <source>
        <dbReference type="SAM" id="MobiDB-lite"/>
    </source>
</evidence>
<dbReference type="OrthoDB" id="3882058at2759"/>
<dbReference type="Proteomes" id="UP000266188">
    <property type="component" value="Unassembled WGS sequence"/>
</dbReference>
<feature type="region of interest" description="Disordered" evidence="1">
    <location>
        <begin position="61"/>
        <end position="95"/>
    </location>
</feature>
<feature type="region of interest" description="Disordered" evidence="1">
    <location>
        <begin position="166"/>
        <end position="195"/>
    </location>
</feature>
<proteinExistence type="predicted"/>
<dbReference type="STRING" id="2070753.A0A3A2ZTR0"/>
<accession>A0A3A2ZTR0</accession>
<feature type="region of interest" description="Disordered" evidence="1">
    <location>
        <begin position="227"/>
        <end position="287"/>
    </location>
</feature>
<feature type="compositionally biased region" description="Polar residues" evidence="1">
    <location>
        <begin position="70"/>
        <end position="82"/>
    </location>
</feature>
<feature type="compositionally biased region" description="Low complexity" evidence="1">
    <location>
        <begin position="21"/>
        <end position="48"/>
    </location>
</feature>
<name>A0A3A2ZTR0_9EURO</name>
<reference evidence="3" key="1">
    <citation type="submission" date="2017-02" db="EMBL/GenBank/DDBJ databases">
        <authorList>
            <person name="Tafer H."/>
            <person name="Lopandic K."/>
        </authorList>
    </citation>
    <scope>NUCLEOTIDE SEQUENCE [LARGE SCALE GENOMIC DNA]</scope>
    <source>
        <strain evidence="3">CBS 366.77</strain>
    </source>
</reference>
<evidence type="ECO:0008006" key="4">
    <source>
        <dbReference type="Google" id="ProtNLM"/>
    </source>
</evidence>